<dbReference type="GO" id="GO:0005634">
    <property type="term" value="C:nucleus"/>
    <property type="evidence" value="ECO:0007669"/>
    <property type="project" value="UniProtKB-SubCell"/>
</dbReference>
<name>A0AAN7BCT5_9PEZI</name>
<dbReference type="PANTHER" id="PTHR12585:SF70">
    <property type="entry name" value="RAD21_REC8 N TERMINAL DOMAIN PROTEIN (AFU_ORTHOLOGUE AFUA_6G02900)"/>
    <property type="match status" value="1"/>
</dbReference>
<feature type="compositionally biased region" description="Low complexity" evidence="4">
    <location>
        <begin position="283"/>
        <end position="300"/>
    </location>
</feature>
<keyword evidence="3" id="KW-0539">Nucleus</keyword>
<evidence type="ECO:0000256" key="2">
    <source>
        <dbReference type="ARBA" id="ARBA00009870"/>
    </source>
</evidence>
<comment type="subcellular location">
    <subcellularLocation>
        <location evidence="1">Nucleus</location>
    </subcellularLocation>
</comment>
<evidence type="ECO:0000259" key="5">
    <source>
        <dbReference type="Pfam" id="PF04824"/>
    </source>
</evidence>
<feature type="compositionally biased region" description="Low complexity" evidence="4">
    <location>
        <begin position="148"/>
        <end position="159"/>
    </location>
</feature>
<dbReference type="SUPFAM" id="SSF46785">
    <property type="entry name" value="Winged helix' DNA-binding domain"/>
    <property type="match status" value="1"/>
</dbReference>
<feature type="compositionally biased region" description="Polar residues" evidence="4">
    <location>
        <begin position="248"/>
        <end position="272"/>
    </location>
</feature>
<organism evidence="7 8">
    <name type="scientific">Rhypophila decipiens</name>
    <dbReference type="NCBI Taxonomy" id="261697"/>
    <lineage>
        <taxon>Eukaryota</taxon>
        <taxon>Fungi</taxon>
        <taxon>Dikarya</taxon>
        <taxon>Ascomycota</taxon>
        <taxon>Pezizomycotina</taxon>
        <taxon>Sordariomycetes</taxon>
        <taxon>Sordariomycetidae</taxon>
        <taxon>Sordariales</taxon>
        <taxon>Naviculisporaceae</taxon>
        <taxon>Rhypophila</taxon>
    </lineage>
</organism>
<dbReference type="Proteomes" id="UP001301769">
    <property type="component" value="Unassembled WGS sequence"/>
</dbReference>
<dbReference type="InterPro" id="IPR006910">
    <property type="entry name" value="Rad21_Rec8_N"/>
</dbReference>
<feature type="region of interest" description="Disordered" evidence="4">
    <location>
        <begin position="556"/>
        <end position="584"/>
    </location>
</feature>
<accession>A0AAN7BCT5</accession>
<dbReference type="EMBL" id="MU858050">
    <property type="protein sequence ID" value="KAK4219084.1"/>
    <property type="molecule type" value="Genomic_DNA"/>
</dbReference>
<dbReference type="CDD" id="cd21789">
    <property type="entry name" value="Rad21_Rec8_M_SpRec8p-like"/>
    <property type="match status" value="1"/>
</dbReference>
<dbReference type="InterPro" id="IPR023093">
    <property type="entry name" value="ScpA-like_C"/>
</dbReference>
<feature type="region of interest" description="Disordered" evidence="4">
    <location>
        <begin position="469"/>
        <end position="528"/>
    </location>
</feature>
<protein>
    <submittedName>
        <fullName evidence="7">Rec8 like protein-domain-containing protein</fullName>
    </submittedName>
</protein>
<keyword evidence="8" id="KW-1185">Reference proteome</keyword>
<dbReference type="GO" id="GO:0003682">
    <property type="term" value="F:chromatin binding"/>
    <property type="evidence" value="ECO:0007669"/>
    <property type="project" value="TreeGrafter"/>
</dbReference>
<dbReference type="GO" id="GO:0030892">
    <property type="term" value="C:mitotic cohesin complex"/>
    <property type="evidence" value="ECO:0007669"/>
    <property type="project" value="TreeGrafter"/>
</dbReference>
<feature type="domain" description="Rad21/Rec8-like protein N-terminal" evidence="6">
    <location>
        <begin position="1"/>
        <end position="112"/>
    </location>
</feature>
<comment type="similarity">
    <text evidence="2">Belongs to the rad21 family.</text>
</comment>
<dbReference type="Pfam" id="PF04824">
    <property type="entry name" value="Rad21_Rec8"/>
    <property type="match status" value="1"/>
</dbReference>
<feature type="domain" description="Rad21/Rec8-like protein C-terminal eukaryotic" evidence="5">
    <location>
        <begin position="633"/>
        <end position="672"/>
    </location>
</feature>
<dbReference type="Pfam" id="PF04825">
    <property type="entry name" value="Rad21_Rec8_N"/>
    <property type="match status" value="1"/>
</dbReference>
<feature type="region of interest" description="Disordered" evidence="4">
    <location>
        <begin position="245"/>
        <end position="300"/>
    </location>
</feature>
<dbReference type="GO" id="GO:0007064">
    <property type="term" value="P:mitotic sister chromatid cohesion"/>
    <property type="evidence" value="ECO:0007669"/>
    <property type="project" value="TreeGrafter"/>
</dbReference>
<dbReference type="PANTHER" id="PTHR12585">
    <property type="entry name" value="SCC1 / RAD21 FAMILY MEMBER"/>
    <property type="match status" value="1"/>
</dbReference>
<reference evidence="7" key="2">
    <citation type="submission" date="2023-05" db="EMBL/GenBank/DDBJ databases">
        <authorList>
            <consortium name="Lawrence Berkeley National Laboratory"/>
            <person name="Steindorff A."/>
            <person name="Hensen N."/>
            <person name="Bonometti L."/>
            <person name="Westerberg I."/>
            <person name="Brannstrom I.O."/>
            <person name="Guillou S."/>
            <person name="Cros-Aarteil S."/>
            <person name="Calhoun S."/>
            <person name="Haridas S."/>
            <person name="Kuo A."/>
            <person name="Mondo S."/>
            <person name="Pangilinan J."/>
            <person name="Riley R."/>
            <person name="Labutti K."/>
            <person name="Andreopoulos B."/>
            <person name="Lipzen A."/>
            <person name="Chen C."/>
            <person name="Yanf M."/>
            <person name="Daum C."/>
            <person name="Ng V."/>
            <person name="Clum A."/>
            <person name="Ohm R."/>
            <person name="Martin F."/>
            <person name="Silar P."/>
            <person name="Natvig D."/>
            <person name="Lalanne C."/>
            <person name="Gautier V."/>
            <person name="Ament-Velasquez S.L."/>
            <person name="Kruys A."/>
            <person name="Hutchinson M.I."/>
            <person name="Powell A.J."/>
            <person name="Barry K."/>
            <person name="Miller A.N."/>
            <person name="Grigoriev I.V."/>
            <person name="Debuchy R."/>
            <person name="Gladieux P."/>
            <person name="Thoren M.H."/>
            <person name="Johannesson H."/>
        </authorList>
    </citation>
    <scope>NUCLEOTIDE SEQUENCE</scope>
    <source>
        <strain evidence="7">PSN293</strain>
    </source>
</reference>
<dbReference type="InterPro" id="IPR039781">
    <property type="entry name" value="Rad21/Rec8-like"/>
</dbReference>
<dbReference type="InterPro" id="IPR006909">
    <property type="entry name" value="Rad21/Rec8_C_eu"/>
</dbReference>
<dbReference type="Gene3D" id="1.10.10.580">
    <property type="entry name" value="Structural maintenance of chromosome 1. Chain E"/>
    <property type="match status" value="1"/>
</dbReference>
<evidence type="ECO:0000259" key="6">
    <source>
        <dbReference type="Pfam" id="PF04825"/>
    </source>
</evidence>
<feature type="compositionally biased region" description="Polar residues" evidence="4">
    <location>
        <begin position="487"/>
        <end position="502"/>
    </location>
</feature>
<gene>
    <name evidence="7" type="ORF">QBC37DRAFT_395253</name>
</gene>
<reference evidence="7" key="1">
    <citation type="journal article" date="2023" name="Mol. Phylogenet. Evol.">
        <title>Genome-scale phylogeny and comparative genomics of the fungal order Sordariales.</title>
        <authorList>
            <person name="Hensen N."/>
            <person name="Bonometti L."/>
            <person name="Westerberg I."/>
            <person name="Brannstrom I.O."/>
            <person name="Guillou S."/>
            <person name="Cros-Aarteil S."/>
            <person name="Calhoun S."/>
            <person name="Haridas S."/>
            <person name="Kuo A."/>
            <person name="Mondo S."/>
            <person name="Pangilinan J."/>
            <person name="Riley R."/>
            <person name="LaButti K."/>
            <person name="Andreopoulos B."/>
            <person name="Lipzen A."/>
            <person name="Chen C."/>
            <person name="Yan M."/>
            <person name="Daum C."/>
            <person name="Ng V."/>
            <person name="Clum A."/>
            <person name="Steindorff A."/>
            <person name="Ohm R.A."/>
            <person name="Martin F."/>
            <person name="Silar P."/>
            <person name="Natvig D.O."/>
            <person name="Lalanne C."/>
            <person name="Gautier V."/>
            <person name="Ament-Velasquez S.L."/>
            <person name="Kruys A."/>
            <person name="Hutchinson M.I."/>
            <person name="Powell A.J."/>
            <person name="Barry K."/>
            <person name="Miller A.N."/>
            <person name="Grigoriev I.V."/>
            <person name="Debuchy R."/>
            <person name="Gladieux P."/>
            <person name="Hiltunen Thoren M."/>
            <person name="Johannesson H."/>
        </authorList>
    </citation>
    <scope>NUCLEOTIDE SEQUENCE</scope>
    <source>
        <strain evidence="7">PSN293</strain>
    </source>
</reference>
<dbReference type="AlphaFoldDB" id="A0AAN7BCT5"/>
<proteinExistence type="inferred from homology"/>
<sequence length="681" mass="74474">MFYSHEILTSQQYGVATVWLVSTIGLRSTNRKITKQAIQEVNVRKACETIIQPGAPIALRLQSSLLYGVSRVYSQQCKYVLTDAEKVHTHMKAYYGVAGGNAHTLDPEARKASRDQLIIQDDPGFDLDMNLPSFELDDLEILLDPNGLKSSQKTSSQLSPKERGSNSEDGNSVLVNFDLAQSSPGGGSTQLQSPFRIQETPQQKDNNEMMEIQADDDPFRPLGDWGLEIDADGNIAPVAEEPELPTLPRQTPAQEPVSSQQSGPNIPVSDNQGDIAMDLDDMPLPAAETAPPAQPDQAPGQVVAADQATMPVRRGRPPIEIKPDERTMLTRTESKRLTQNYLAIQERAHRNRLRQGPTPSEAKKYGYNVVFGNGIAGVGAPTGIPAFPRHPLAEFFAAENLQAIILGIQDGPMHGRRRTASEALELEEGEDENGRRVRRRLFSEAGEQQAQGSALQLSQRSNAIMGEEERELGREAGSALPDIPSDTAWNRGSSQVPGSSIKGSAATDRFRGHSRQPSPSPLHGRGITHLLSDNNIERFSDQQPVYGSDGNFAPMLHSGDNAFSDPDGSGGPGLHHGGNVNDNTSQLMRDALERDSNFLRLVQNVVKEKGDDAERDENGRSWVDFNDLFDGPDRTKHVAVQSFYHILVLATKDALKVRQECVNMEPFGPIQVGVKVAEEVV</sequence>
<evidence type="ECO:0000313" key="8">
    <source>
        <dbReference type="Proteomes" id="UP001301769"/>
    </source>
</evidence>
<evidence type="ECO:0000256" key="1">
    <source>
        <dbReference type="ARBA" id="ARBA00004123"/>
    </source>
</evidence>
<evidence type="ECO:0000313" key="7">
    <source>
        <dbReference type="EMBL" id="KAK4219084.1"/>
    </source>
</evidence>
<comment type="caution">
    <text evidence="7">The sequence shown here is derived from an EMBL/GenBank/DDBJ whole genome shotgun (WGS) entry which is preliminary data.</text>
</comment>
<evidence type="ECO:0000256" key="4">
    <source>
        <dbReference type="SAM" id="MobiDB-lite"/>
    </source>
</evidence>
<feature type="region of interest" description="Disordered" evidence="4">
    <location>
        <begin position="412"/>
        <end position="435"/>
    </location>
</feature>
<dbReference type="InterPro" id="IPR036390">
    <property type="entry name" value="WH_DNA-bd_sf"/>
</dbReference>
<feature type="region of interest" description="Disordered" evidence="4">
    <location>
        <begin position="147"/>
        <end position="171"/>
    </location>
</feature>
<evidence type="ECO:0000256" key="3">
    <source>
        <dbReference type="ARBA" id="ARBA00023242"/>
    </source>
</evidence>